<dbReference type="InterPro" id="IPR023162">
    <property type="entry name" value="Apc36109-like_dom_sf"/>
</dbReference>
<keyword evidence="2" id="KW-1185">Reference proteome</keyword>
<dbReference type="SUPFAM" id="SSF116922">
    <property type="entry name" value="YugE-like"/>
    <property type="match status" value="1"/>
</dbReference>
<sequence>MEYLALLAQYQNLQENIAHILFDHDPMGIAHLGQSDAYQPEAEALIPLLTSLQSKEELAAVIYQVFCDWFEPAIVPLVDSAIMQQIADAIWLFWQQQAAN</sequence>
<dbReference type="Gene3D" id="1.10.340.20">
    <property type="entry name" value="Apc36109-like domain"/>
    <property type="match status" value="1"/>
</dbReference>
<dbReference type="RefSeq" id="WP_237468320.1">
    <property type="nucleotide sequence ID" value="NZ_CAKLDI010000002.1"/>
</dbReference>
<dbReference type="EMBL" id="CAKLDI010000002">
    <property type="protein sequence ID" value="CAH0535450.1"/>
    <property type="molecule type" value="Genomic_DNA"/>
</dbReference>
<evidence type="ECO:0000313" key="2">
    <source>
        <dbReference type="Proteomes" id="UP000838672"/>
    </source>
</evidence>
<dbReference type="Proteomes" id="UP000838672">
    <property type="component" value="Unassembled WGS sequence"/>
</dbReference>
<gene>
    <name evidence="1" type="ORF">VST7929_03024</name>
</gene>
<reference evidence="1" key="1">
    <citation type="submission" date="2021-11" db="EMBL/GenBank/DDBJ databases">
        <authorList>
            <person name="Rodrigo-Torres L."/>
            <person name="Arahal R. D."/>
            <person name="Lucena T."/>
        </authorList>
    </citation>
    <scope>NUCLEOTIDE SEQUENCE</scope>
    <source>
        <strain evidence="1">CECT 7929</strain>
    </source>
</reference>
<accession>A0ABM8ZXJ8</accession>
<proteinExistence type="predicted"/>
<evidence type="ECO:0000313" key="1">
    <source>
        <dbReference type="EMBL" id="CAH0535450.1"/>
    </source>
</evidence>
<name>A0ABM8ZXJ8_9VIBR</name>
<comment type="caution">
    <text evidence="1">The sequence shown here is derived from an EMBL/GenBank/DDBJ whole genome shotgun (WGS) entry which is preliminary data.</text>
</comment>
<organism evidence="1 2">
    <name type="scientific">Vibrio stylophorae</name>
    <dbReference type="NCBI Taxonomy" id="659351"/>
    <lineage>
        <taxon>Bacteria</taxon>
        <taxon>Pseudomonadati</taxon>
        <taxon>Pseudomonadota</taxon>
        <taxon>Gammaproteobacteria</taxon>
        <taxon>Vibrionales</taxon>
        <taxon>Vibrionaceae</taxon>
        <taxon>Vibrio</taxon>
    </lineage>
</organism>
<protein>
    <submittedName>
        <fullName evidence="1">Uncharacterized protein</fullName>
    </submittedName>
</protein>